<dbReference type="AlphaFoldDB" id="U2VAF0"/>
<sequence>MAIELALTTGMRRGGEVCALRWSDLGEDGTITVSHALGNAEGDFYLKKPKTQSSRWTIPLTRHTWQALRDMRAESIRKMAAFGLSGDPFILGTQEPDSRPYNPTQLGKDFAAFCKMNGFSCTFHDLRHTFAIMMIAAGMDVRTVTSYLGHASVSMTLNIYTNVDSDAKRAAVSPIECDLLGSDPAPASKGLTFTVDQLEAMLAQARAAEAGAA</sequence>
<dbReference type="PANTHER" id="PTHR30349:SF41">
    <property type="entry name" value="INTEGRASE_RECOMBINASE PROTEIN MJ0367-RELATED"/>
    <property type="match status" value="1"/>
</dbReference>
<name>U2VAF0_9ACTN</name>
<dbReference type="RefSeq" id="WP_021725525.1">
    <property type="nucleotide sequence ID" value="NZ_AWEZ01000025.1"/>
</dbReference>
<dbReference type="InterPro" id="IPR050090">
    <property type="entry name" value="Tyrosine_recombinase_XerCD"/>
</dbReference>
<dbReference type="Gene3D" id="1.10.443.10">
    <property type="entry name" value="Intergrase catalytic core"/>
    <property type="match status" value="1"/>
</dbReference>
<dbReference type="InterPro" id="IPR002104">
    <property type="entry name" value="Integrase_catalytic"/>
</dbReference>
<evidence type="ECO:0000313" key="5">
    <source>
        <dbReference type="EMBL" id="ERL09586.1"/>
    </source>
</evidence>
<keyword evidence="3" id="KW-0233">DNA recombination</keyword>
<keyword evidence="6" id="KW-1185">Reference proteome</keyword>
<reference evidence="5 6" key="1">
    <citation type="submission" date="2013-08" db="EMBL/GenBank/DDBJ databases">
        <authorList>
            <person name="Durkin A.S."/>
            <person name="Haft D.R."/>
            <person name="McCorrison J."/>
            <person name="Torralba M."/>
            <person name="Gillis M."/>
            <person name="Haft D.H."/>
            <person name="Methe B."/>
            <person name="Sutton G."/>
            <person name="Nelson K.E."/>
        </authorList>
    </citation>
    <scope>NUCLEOTIDE SEQUENCE [LARGE SCALE GENOMIC DNA]</scope>
    <source>
        <strain evidence="5 6">F0195</strain>
    </source>
</reference>
<proteinExistence type="inferred from homology"/>
<keyword evidence="2" id="KW-0238">DNA-binding</keyword>
<dbReference type="SUPFAM" id="SSF56349">
    <property type="entry name" value="DNA breaking-rejoining enzymes"/>
    <property type="match status" value="1"/>
</dbReference>
<dbReference type="PROSITE" id="PS51898">
    <property type="entry name" value="TYR_RECOMBINASE"/>
    <property type="match status" value="1"/>
</dbReference>
<dbReference type="PANTHER" id="PTHR30349">
    <property type="entry name" value="PHAGE INTEGRASE-RELATED"/>
    <property type="match status" value="1"/>
</dbReference>
<evidence type="ECO:0000259" key="4">
    <source>
        <dbReference type="PROSITE" id="PS51898"/>
    </source>
</evidence>
<dbReference type="GO" id="GO:0015074">
    <property type="term" value="P:DNA integration"/>
    <property type="evidence" value="ECO:0007669"/>
    <property type="project" value="InterPro"/>
</dbReference>
<dbReference type="GO" id="GO:0003677">
    <property type="term" value="F:DNA binding"/>
    <property type="evidence" value="ECO:0007669"/>
    <property type="project" value="UniProtKB-KW"/>
</dbReference>
<dbReference type="EMBL" id="AWEZ01000025">
    <property type="protein sequence ID" value="ERL09586.1"/>
    <property type="molecule type" value="Genomic_DNA"/>
</dbReference>
<dbReference type="Pfam" id="PF00589">
    <property type="entry name" value="Phage_integrase"/>
    <property type="match status" value="1"/>
</dbReference>
<dbReference type="CDD" id="cd01189">
    <property type="entry name" value="INT_ICEBs1_C_like"/>
    <property type="match status" value="1"/>
</dbReference>
<dbReference type="GO" id="GO:0006310">
    <property type="term" value="P:DNA recombination"/>
    <property type="evidence" value="ECO:0007669"/>
    <property type="project" value="UniProtKB-KW"/>
</dbReference>
<comment type="caution">
    <text evidence="5">The sequence shown here is derived from an EMBL/GenBank/DDBJ whole genome shotgun (WGS) entry which is preliminary data.</text>
</comment>
<dbReference type="Proteomes" id="UP000016638">
    <property type="component" value="Unassembled WGS sequence"/>
</dbReference>
<dbReference type="PATRIC" id="fig|1125712.3.peg.678"/>
<dbReference type="STRING" id="1125712.HMPREF1316_2628"/>
<dbReference type="OrthoDB" id="148546at2"/>
<feature type="domain" description="Tyr recombinase" evidence="4">
    <location>
        <begin position="1"/>
        <end position="173"/>
    </location>
</feature>
<accession>U2VAF0</accession>
<dbReference type="eggNOG" id="COG0582">
    <property type="taxonomic scope" value="Bacteria"/>
</dbReference>
<comment type="similarity">
    <text evidence="1">Belongs to the 'phage' integrase family.</text>
</comment>
<dbReference type="InterPro" id="IPR013762">
    <property type="entry name" value="Integrase-like_cat_sf"/>
</dbReference>
<gene>
    <name evidence="5" type="ORF">HMPREF1316_2628</name>
</gene>
<dbReference type="InterPro" id="IPR011010">
    <property type="entry name" value="DNA_brk_join_enz"/>
</dbReference>
<evidence type="ECO:0000256" key="1">
    <source>
        <dbReference type="ARBA" id="ARBA00008857"/>
    </source>
</evidence>
<evidence type="ECO:0000256" key="2">
    <source>
        <dbReference type="ARBA" id="ARBA00023125"/>
    </source>
</evidence>
<evidence type="ECO:0000256" key="3">
    <source>
        <dbReference type="ARBA" id="ARBA00023172"/>
    </source>
</evidence>
<organism evidence="5 6">
    <name type="scientific">Olsenella profusa F0195</name>
    <dbReference type="NCBI Taxonomy" id="1125712"/>
    <lineage>
        <taxon>Bacteria</taxon>
        <taxon>Bacillati</taxon>
        <taxon>Actinomycetota</taxon>
        <taxon>Coriobacteriia</taxon>
        <taxon>Coriobacteriales</taxon>
        <taxon>Atopobiaceae</taxon>
        <taxon>Olsenella</taxon>
    </lineage>
</organism>
<protein>
    <submittedName>
        <fullName evidence="5">Site-specific recombinase, phage integrase family</fullName>
    </submittedName>
</protein>
<evidence type="ECO:0000313" key="6">
    <source>
        <dbReference type="Proteomes" id="UP000016638"/>
    </source>
</evidence>